<organism evidence="1 2">
    <name type="scientific">Acropora cervicornis</name>
    <name type="common">Staghorn coral</name>
    <dbReference type="NCBI Taxonomy" id="6130"/>
    <lineage>
        <taxon>Eukaryota</taxon>
        <taxon>Metazoa</taxon>
        <taxon>Cnidaria</taxon>
        <taxon>Anthozoa</taxon>
        <taxon>Hexacorallia</taxon>
        <taxon>Scleractinia</taxon>
        <taxon>Astrocoeniina</taxon>
        <taxon>Acroporidae</taxon>
        <taxon>Acropora</taxon>
    </lineage>
</organism>
<evidence type="ECO:0000313" key="2">
    <source>
        <dbReference type="Proteomes" id="UP001249851"/>
    </source>
</evidence>
<gene>
    <name evidence="1" type="ORF">P5673_019791</name>
</gene>
<accession>A0AAD9V1J9</accession>
<dbReference type="PANTHER" id="PTHR33845">
    <property type="entry name" value="C2H2-TYPE DOMAIN-CONTAINING PROTEIN"/>
    <property type="match status" value="1"/>
</dbReference>
<dbReference type="EMBL" id="JARQWQ010000047">
    <property type="protein sequence ID" value="KAK2557821.1"/>
    <property type="molecule type" value="Genomic_DNA"/>
</dbReference>
<dbReference type="Proteomes" id="UP001249851">
    <property type="component" value="Unassembled WGS sequence"/>
</dbReference>
<reference evidence="1" key="2">
    <citation type="journal article" date="2023" name="Science">
        <title>Genomic signatures of disease resistance in endangered staghorn corals.</title>
        <authorList>
            <person name="Vollmer S.V."/>
            <person name="Selwyn J.D."/>
            <person name="Despard B.A."/>
            <person name="Roesel C.L."/>
        </authorList>
    </citation>
    <scope>NUCLEOTIDE SEQUENCE</scope>
    <source>
        <strain evidence="1">K2</strain>
    </source>
</reference>
<proteinExistence type="predicted"/>
<keyword evidence="2" id="KW-1185">Reference proteome</keyword>
<comment type="caution">
    <text evidence="1">The sequence shown here is derived from an EMBL/GenBank/DDBJ whole genome shotgun (WGS) entry which is preliminary data.</text>
</comment>
<sequence>MVISAPKAISAWATIEISKLPPLTVHVCKTSSVPDHCRQYALSDPLDRDYQSSCDDHTHQAICDRCEELTTVLQQIEEAIRKMPTHSVSEDTTQELLFVFDQTKNNILAWKAHLLRSVNQDEARLDVLDALDEFSVLLVQDWAMKFLPRKYRESQSDWFGKRGLSWHITVATRRQSPDRGFEMMTFAHVFHSGSQDSLTVQAIMFDVLGKLKEVMPTLRSVYYRQDNAGCYRNGSTILAAVKAGEAHGITVRRLDFSDPQGGKGACDRKAATIKAHIKVHLNGGHDVETASQMADAMHSSGGVPGLCVRLCDRVVSSPVPQIKLDGVSTIANVEYSDTFMRVWKAYGMGPRKKITFSKLNLPSDLQTASLSPRCSAEAISAQFCTVKSRRAANNPSAPEGKVHGIPSTSDSGLYPCPEEGYIKSYQRLSSLQNHLDCGRHVCSLEQESMIDKGVRGYAARLEGQFAGVSQFEDRAGAGREAQSTAQQTTLLMGWALKSSQGGKTRFSDKQRDYLTSKFQIGEETGEKTSPAQVSRLMMTARDASGNRMFPSSEFLSVQQITSFFSRLASKRSLAGHLDIQVATEDEDGEAEVNEAAFQELSDYVMANVLPTHLICYDSFNLCHLMSKSKLSTLAVKLLKEICDHYGISTEDITLRRKVPYIERWEAF</sequence>
<reference evidence="1" key="1">
    <citation type="journal article" date="2023" name="G3 (Bethesda)">
        <title>Whole genome assembly and annotation of the endangered Caribbean coral Acropora cervicornis.</title>
        <authorList>
            <person name="Selwyn J.D."/>
            <person name="Vollmer S.V."/>
        </authorList>
    </citation>
    <scope>NUCLEOTIDE SEQUENCE</scope>
    <source>
        <strain evidence="1">K2</strain>
    </source>
</reference>
<protein>
    <submittedName>
        <fullName evidence="1">Uncharacterized protein</fullName>
    </submittedName>
</protein>
<dbReference type="AlphaFoldDB" id="A0AAD9V1J9"/>
<dbReference type="PANTHER" id="PTHR33845:SF1">
    <property type="entry name" value="C2H2-TYPE DOMAIN-CONTAINING PROTEIN"/>
    <property type="match status" value="1"/>
</dbReference>
<name>A0AAD9V1J9_ACRCE</name>
<evidence type="ECO:0000313" key="1">
    <source>
        <dbReference type="EMBL" id="KAK2557821.1"/>
    </source>
</evidence>